<proteinExistence type="predicted"/>
<reference evidence="2" key="2">
    <citation type="submission" date="2021-04" db="EMBL/GenBank/DDBJ databases">
        <authorList>
            <person name="Gilroy R."/>
        </authorList>
    </citation>
    <scope>NUCLEOTIDE SEQUENCE</scope>
    <source>
        <strain evidence="2">ChiBcec15-1070</strain>
    </source>
</reference>
<dbReference type="Proteomes" id="UP000823926">
    <property type="component" value="Unassembled WGS sequence"/>
</dbReference>
<dbReference type="Gene3D" id="3.40.50.720">
    <property type="entry name" value="NAD(P)-binding Rossmann-like Domain"/>
    <property type="match status" value="1"/>
</dbReference>
<organism evidence="2 3">
    <name type="scientific">Candidatus Rikenella faecigallinarum</name>
    <dbReference type="NCBI Taxonomy" id="2838745"/>
    <lineage>
        <taxon>Bacteria</taxon>
        <taxon>Pseudomonadati</taxon>
        <taxon>Bacteroidota</taxon>
        <taxon>Bacteroidia</taxon>
        <taxon>Bacteroidales</taxon>
        <taxon>Rikenellaceae</taxon>
        <taxon>Rikenella</taxon>
    </lineage>
</organism>
<dbReference type="InterPro" id="IPR001509">
    <property type="entry name" value="Epimerase_deHydtase"/>
</dbReference>
<dbReference type="GO" id="GO:0004029">
    <property type="term" value="F:aldehyde dehydrogenase (NAD+) activity"/>
    <property type="evidence" value="ECO:0007669"/>
    <property type="project" value="TreeGrafter"/>
</dbReference>
<dbReference type="EMBL" id="DXHL01000021">
    <property type="protein sequence ID" value="HIW10699.1"/>
    <property type="molecule type" value="Genomic_DNA"/>
</dbReference>
<comment type="caution">
    <text evidence="2">The sequence shown here is derived from an EMBL/GenBank/DDBJ whole genome shotgun (WGS) entry which is preliminary data.</text>
</comment>
<dbReference type="PANTHER" id="PTHR48079">
    <property type="entry name" value="PROTEIN YEEZ"/>
    <property type="match status" value="1"/>
</dbReference>
<dbReference type="InterPro" id="IPR036291">
    <property type="entry name" value="NAD(P)-bd_dom_sf"/>
</dbReference>
<dbReference type="PANTHER" id="PTHR48079:SF6">
    <property type="entry name" value="NAD(P)-BINDING DOMAIN-CONTAINING PROTEIN-RELATED"/>
    <property type="match status" value="1"/>
</dbReference>
<dbReference type="AlphaFoldDB" id="A0A9D1TYW7"/>
<evidence type="ECO:0000259" key="1">
    <source>
        <dbReference type="Pfam" id="PF01370"/>
    </source>
</evidence>
<protein>
    <submittedName>
        <fullName evidence="2">NAD-dependent epimerase/dehydratase family protein</fullName>
    </submittedName>
</protein>
<accession>A0A9D1TYW7</accession>
<evidence type="ECO:0000313" key="3">
    <source>
        <dbReference type="Proteomes" id="UP000823926"/>
    </source>
</evidence>
<reference evidence="2" key="1">
    <citation type="journal article" date="2021" name="PeerJ">
        <title>Extensive microbial diversity within the chicken gut microbiome revealed by metagenomics and culture.</title>
        <authorList>
            <person name="Gilroy R."/>
            <person name="Ravi A."/>
            <person name="Getino M."/>
            <person name="Pursley I."/>
            <person name="Horton D.L."/>
            <person name="Alikhan N.F."/>
            <person name="Baker D."/>
            <person name="Gharbi K."/>
            <person name="Hall N."/>
            <person name="Watson M."/>
            <person name="Adriaenssens E.M."/>
            <person name="Foster-Nyarko E."/>
            <person name="Jarju S."/>
            <person name="Secka A."/>
            <person name="Antonio M."/>
            <person name="Oren A."/>
            <person name="Chaudhuri R.R."/>
            <person name="La Ragione R."/>
            <person name="Hildebrand F."/>
            <person name="Pallen M.J."/>
        </authorList>
    </citation>
    <scope>NUCLEOTIDE SEQUENCE</scope>
    <source>
        <strain evidence="2">ChiBcec15-1070</strain>
    </source>
</reference>
<gene>
    <name evidence="2" type="ORF">H9888_04260</name>
</gene>
<evidence type="ECO:0000313" key="2">
    <source>
        <dbReference type="EMBL" id="HIW10699.1"/>
    </source>
</evidence>
<dbReference type="SUPFAM" id="SSF51735">
    <property type="entry name" value="NAD(P)-binding Rossmann-fold domains"/>
    <property type="match status" value="1"/>
</dbReference>
<dbReference type="InterPro" id="IPR051783">
    <property type="entry name" value="NAD(P)-dependent_oxidoreduct"/>
</dbReference>
<dbReference type="GO" id="GO:0005737">
    <property type="term" value="C:cytoplasm"/>
    <property type="evidence" value="ECO:0007669"/>
    <property type="project" value="TreeGrafter"/>
</dbReference>
<sequence>MKKVLITGATGLVGSHLTAELLSRLQQGDTTYGTPVVVARSDASWGKLDWVLLRRGVATRLQQRTTAQLEYLDDCRRLLHDERPQVVFHCAARIELGKTKNDEQLVMRNVEMVHNLITAALELPADERPLFLHVSSIAALGNHPSANGCIDEQAVMENLSGASAYARGKFLSENEVWRGAAHGLSVAVVNPAVILGAMSPDSGFWFNGLLHAMRRGAHRFWIEGEMAFVSADDVARALLALAETPSAWGKRYILSAENLTYRRFLSQVARAAALPAPTIRIPRWMLRLTLPFSPSMAAVIDSYKRFDGSEIMRAVPFRYTDLTQTLDEMEHTIEKI</sequence>
<dbReference type="Pfam" id="PF01370">
    <property type="entry name" value="Epimerase"/>
    <property type="match status" value="1"/>
</dbReference>
<feature type="domain" description="NAD-dependent epimerase/dehydratase" evidence="1">
    <location>
        <begin position="4"/>
        <end position="247"/>
    </location>
</feature>
<name>A0A9D1TYW7_9BACT</name>